<evidence type="ECO:0000256" key="3">
    <source>
        <dbReference type="ARBA" id="ARBA00022475"/>
    </source>
</evidence>
<dbReference type="InterPro" id="IPR044081">
    <property type="entry name" value="DUF5776"/>
</dbReference>
<dbReference type="RefSeq" id="WP_264336042.1">
    <property type="nucleotide sequence ID" value="NZ_JAOZFE010000002.1"/>
</dbReference>
<dbReference type="PANTHER" id="PTHR37316:SF2">
    <property type="entry name" value="TEICHOIC ACID RIBITOL-PHOSPHATE POLYMERASE TARK"/>
    <property type="match status" value="1"/>
</dbReference>
<gene>
    <name evidence="8" type="ORF">OIT44_02350</name>
</gene>
<keyword evidence="6" id="KW-0472">Membrane</keyword>
<dbReference type="Pfam" id="PF04464">
    <property type="entry name" value="Glyphos_transf"/>
    <property type="match status" value="1"/>
</dbReference>
<dbReference type="InterPro" id="IPR051612">
    <property type="entry name" value="Teichoic_Acid_Biosynth"/>
</dbReference>
<dbReference type="EMBL" id="JAOZFE010000002">
    <property type="protein sequence ID" value="MCW0952911.1"/>
    <property type="molecule type" value="Genomic_DNA"/>
</dbReference>
<keyword evidence="4" id="KW-0808">Transferase</keyword>
<accession>A0ABT3E3B2</accession>
<protein>
    <submittedName>
        <fullName evidence="8">CDP-glycerol glycerophosphotransferase family protein</fullName>
    </submittedName>
</protein>
<evidence type="ECO:0000313" key="9">
    <source>
        <dbReference type="Proteomes" id="UP001526225"/>
    </source>
</evidence>
<proteinExistence type="inferred from homology"/>
<reference evidence="8 9" key="1">
    <citation type="submission" date="2022-10" db="EMBL/GenBank/DDBJ databases">
        <title>Weissella fermenti sp. nov., isolated from fermented cabbage.</title>
        <authorList>
            <person name="Lee J.K."/>
            <person name="Baek J.H."/>
            <person name="Choi D.G."/>
            <person name="Kim J.M."/>
            <person name="Jeon C.O."/>
        </authorList>
    </citation>
    <scope>NUCLEOTIDE SEQUENCE [LARGE SCALE GENOMIC DNA]</scope>
    <source>
        <strain evidence="8 9">KACC 18534</strain>
    </source>
</reference>
<dbReference type="Gene3D" id="3.40.50.11820">
    <property type="match status" value="1"/>
</dbReference>
<sequence>MPKKFPARVVALSDQPIFTAVQLTNATPKGTLKQFELITVEGLRWTETGTPFFKTDRGYIRSDIRQLVLLEKNIVNYVYENVDSVFIISSSHYYTSTTFDESTRTNKRTMRGERVKIQAVEWTESGLPRLKTSDGYITSNKDFVSINNKLMAYGQKISRKLIKLMKQARKFPRKAYDKLQRVYFEMLYRMFVRFAKVDNKKVLFLSDSRNDLSGNFQYIVEEIENQKLDFRLNFYLKKTNNELKSWREYTQLAWGIATSHQVILDDYYPLVYPLTIRPEVDLIQVWHAVGAFKTFGFSRVGKPGGPNPLSKNHRNYDFAVVSSTNVAPFYAEGFGIDRNKVLPLGAPRTDLFFDDVKKQQAIAELTEELPFIQDKKVVLFAPTFRGPGQRTAHYPYEWLDFKALYDALKPQGFVFLMKVHPFVKNQMNIPAEYKDFFYDVSSYREINDLLLVSDVLITDYSSVVFEYSLLKRKTIFFTPDLEAYTAERDFYVNYTDFVPGPIVKEFDDLVREIEDYKTVDEERLNGFLDYYFDDLDGLASKRFVDAMQSGFKTINPYKITK</sequence>
<evidence type="ECO:0000256" key="2">
    <source>
        <dbReference type="ARBA" id="ARBA00010488"/>
    </source>
</evidence>
<dbReference type="Gene3D" id="3.40.50.12580">
    <property type="match status" value="1"/>
</dbReference>
<dbReference type="Pfam" id="PF19087">
    <property type="entry name" value="DUF5776"/>
    <property type="match status" value="1"/>
</dbReference>
<keyword evidence="9" id="KW-1185">Reference proteome</keyword>
<comment type="similarity">
    <text evidence="2">Belongs to the CDP-glycerol glycerophosphotransferase family.</text>
</comment>
<evidence type="ECO:0000256" key="5">
    <source>
        <dbReference type="ARBA" id="ARBA00022944"/>
    </source>
</evidence>
<keyword evidence="3" id="KW-1003">Cell membrane</keyword>
<organism evidence="8 9">
    <name type="scientific">Weissella ceti</name>
    <dbReference type="NCBI Taxonomy" id="759620"/>
    <lineage>
        <taxon>Bacteria</taxon>
        <taxon>Bacillati</taxon>
        <taxon>Bacillota</taxon>
        <taxon>Bacilli</taxon>
        <taxon>Lactobacillales</taxon>
        <taxon>Lactobacillaceae</taxon>
        <taxon>Weissella</taxon>
    </lineage>
</organism>
<keyword evidence="5" id="KW-0777">Teichoic acid biosynthesis</keyword>
<dbReference type="InterPro" id="IPR007554">
    <property type="entry name" value="Glycerophosphate_synth"/>
</dbReference>
<comment type="subcellular location">
    <subcellularLocation>
        <location evidence="1">Cell membrane</location>
        <topology evidence="1">Peripheral membrane protein</topology>
    </subcellularLocation>
</comment>
<dbReference type="PANTHER" id="PTHR37316">
    <property type="entry name" value="TEICHOIC ACID GLYCEROL-PHOSPHATE PRIMASE"/>
    <property type="match status" value="1"/>
</dbReference>
<evidence type="ECO:0000256" key="1">
    <source>
        <dbReference type="ARBA" id="ARBA00004202"/>
    </source>
</evidence>
<evidence type="ECO:0000259" key="7">
    <source>
        <dbReference type="Pfam" id="PF19087"/>
    </source>
</evidence>
<dbReference type="Proteomes" id="UP001526225">
    <property type="component" value="Unassembled WGS sequence"/>
</dbReference>
<evidence type="ECO:0000256" key="6">
    <source>
        <dbReference type="ARBA" id="ARBA00023136"/>
    </source>
</evidence>
<comment type="caution">
    <text evidence="8">The sequence shown here is derived from an EMBL/GenBank/DDBJ whole genome shotgun (WGS) entry which is preliminary data.</text>
</comment>
<name>A0ABT3E3B2_9LACO</name>
<dbReference type="InterPro" id="IPR043149">
    <property type="entry name" value="TagF_N"/>
</dbReference>
<evidence type="ECO:0000313" key="8">
    <source>
        <dbReference type="EMBL" id="MCW0952911.1"/>
    </source>
</evidence>
<feature type="domain" description="DUF5776" evidence="7">
    <location>
        <begin position="77"/>
        <end position="144"/>
    </location>
</feature>
<dbReference type="InterPro" id="IPR043148">
    <property type="entry name" value="TagF_C"/>
</dbReference>
<evidence type="ECO:0000256" key="4">
    <source>
        <dbReference type="ARBA" id="ARBA00022679"/>
    </source>
</evidence>
<dbReference type="SUPFAM" id="SSF53756">
    <property type="entry name" value="UDP-Glycosyltransferase/glycogen phosphorylase"/>
    <property type="match status" value="1"/>
</dbReference>